<sequence length="416" mass="46427">MSSYRIELVKHDQKQGPIIRWWLDSPISDATASLDTLTGNGLVFQGWVLQAKPADFQVYVRHGDELAVFEPDCARPDVIEIILKQKPEKHPQLSCGFRFPLPLTSADFELGVIQDDQYFPLCQGHISGPFKVLEGKGNWLFLDNDTNKSVEQFTGKQLLEAEAKQSWQLYMAKLQAYAAQFQCKHALLMAPAKEAVYTEFYPYAKGALTPVEQVLRLVPVGLNLCYPVEALQQSAKRSFRVTDTHWSPFGAMVAAVELAVSLGLVRENIEALFANDEYRRVPLIGDLGNKMFPPRSADEWLLKSFSYRKSVVSDNGLANFGRTLCLANELALVPRHLVIFGASSSYSMLDYLCRIFGRITLMHTAGNIDPGVVAELTPDYLVCQTNARYVVRAPDANYSLAAIIAEKSKDVQSAKP</sequence>
<comment type="caution">
    <text evidence="8">The sequence shown here is derived from an EMBL/GenBank/DDBJ whole genome shotgun (WGS) entry which is preliminary data.</text>
</comment>
<keyword evidence="3" id="KW-0808">Transferase</keyword>
<organism evidence="8 9">
    <name type="scientific">Rheinheimera soli</name>
    <dbReference type="NCBI Taxonomy" id="443616"/>
    <lineage>
        <taxon>Bacteria</taxon>
        <taxon>Pseudomonadati</taxon>
        <taxon>Pseudomonadota</taxon>
        <taxon>Gammaproteobacteria</taxon>
        <taxon>Chromatiales</taxon>
        <taxon>Chromatiaceae</taxon>
        <taxon>Rheinheimera</taxon>
    </lineage>
</organism>
<keyword evidence="4" id="KW-0732">Signal</keyword>
<evidence type="ECO:0000256" key="1">
    <source>
        <dbReference type="ARBA" id="ARBA00004418"/>
    </source>
</evidence>
<protein>
    <recommendedName>
        <fullName evidence="7">AlgX/AlgJ SGNH hydrolase-like domain-containing protein</fullName>
    </recommendedName>
</protein>
<evidence type="ECO:0000256" key="4">
    <source>
        <dbReference type="ARBA" id="ARBA00022729"/>
    </source>
</evidence>
<evidence type="ECO:0000313" key="9">
    <source>
        <dbReference type="Proteomes" id="UP001257909"/>
    </source>
</evidence>
<keyword evidence="6" id="KW-0016">Alginate biosynthesis</keyword>
<gene>
    <name evidence="8" type="ORF">J2W69_000236</name>
</gene>
<evidence type="ECO:0000256" key="5">
    <source>
        <dbReference type="ARBA" id="ARBA00022764"/>
    </source>
</evidence>
<comment type="pathway">
    <text evidence="2">Glycan biosynthesis; alginate biosynthesis.</text>
</comment>
<dbReference type="Proteomes" id="UP001257909">
    <property type="component" value="Unassembled WGS sequence"/>
</dbReference>
<evidence type="ECO:0000259" key="7">
    <source>
        <dbReference type="Pfam" id="PF16822"/>
    </source>
</evidence>
<evidence type="ECO:0000256" key="2">
    <source>
        <dbReference type="ARBA" id="ARBA00005182"/>
    </source>
</evidence>
<dbReference type="EMBL" id="JAVDWR010000001">
    <property type="protein sequence ID" value="MDR7119321.1"/>
    <property type="molecule type" value="Genomic_DNA"/>
</dbReference>
<dbReference type="RefSeq" id="WP_310273753.1">
    <property type="nucleotide sequence ID" value="NZ_JAVDWR010000001.1"/>
</dbReference>
<name>A0ABU1VUC8_9GAMM</name>
<keyword evidence="5" id="KW-0574">Periplasm</keyword>
<dbReference type="Pfam" id="PF16822">
    <property type="entry name" value="ALGX"/>
    <property type="match status" value="1"/>
</dbReference>
<reference evidence="8 9" key="1">
    <citation type="submission" date="2023-07" db="EMBL/GenBank/DDBJ databases">
        <title>Sorghum-associated microbial communities from plants grown in Nebraska, USA.</title>
        <authorList>
            <person name="Schachtman D."/>
        </authorList>
    </citation>
    <scope>NUCLEOTIDE SEQUENCE [LARGE SCALE GENOMIC DNA]</scope>
    <source>
        <strain evidence="8 9">4138</strain>
    </source>
</reference>
<comment type="subcellular location">
    <subcellularLocation>
        <location evidence="1">Periplasm</location>
    </subcellularLocation>
</comment>
<dbReference type="InterPro" id="IPR031811">
    <property type="entry name" value="ALGX/ALGJ_SGNH-like"/>
</dbReference>
<feature type="domain" description="AlgX/AlgJ SGNH hydrolase-like" evidence="7">
    <location>
        <begin position="132"/>
        <end position="276"/>
    </location>
</feature>
<keyword evidence="9" id="KW-1185">Reference proteome</keyword>
<proteinExistence type="predicted"/>
<evidence type="ECO:0000313" key="8">
    <source>
        <dbReference type="EMBL" id="MDR7119321.1"/>
    </source>
</evidence>
<evidence type="ECO:0000256" key="3">
    <source>
        <dbReference type="ARBA" id="ARBA00022679"/>
    </source>
</evidence>
<accession>A0ABU1VUC8</accession>
<evidence type="ECO:0000256" key="6">
    <source>
        <dbReference type="ARBA" id="ARBA00022841"/>
    </source>
</evidence>